<dbReference type="AlphaFoldDB" id="A0A3N4L030"/>
<evidence type="ECO:0000313" key="19">
    <source>
        <dbReference type="EMBL" id="RPB16156.1"/>
    </source>
</evidence>
<feature type="compositionally biased region" description="Low complexity" evidence="15">
    <location>
        <begin position="841"/>
        <end position="855"/>
    </location>
</feature>
<evidence type="ECO:0000256" key="13">
    <source>
        <dbReference type="RuleBase" id="RU368089"/>
    </source>
</evidence>
<dbReference type="GO" id="GO:0005789">
    <property type="term" value="C:endoplasmic reticulum membrane"/>
    <property type="evidence" value="ECO:0007669"/>
    <property type="project" value="UniProtKB-SubCell"/>
</dbReference>
<dbReference type="FunCoup" id="A0A3N4L030">
    <property type="interactions" value="601"/>
</dbReference>
<keyword evidence="7" id="KW-1133">Transmembrane helix</keyword>
<evidence type="ECO:0000256" key="8">
    <source>
        <dbReference type="ARBA" id="ARBA00023136"/>
    </source>
</evidence>
<dbReference type="OrthoDB" id="410058at2759"/>
<dbReference type="EC" id="3.2.1.106" evidence="11 13"/>
<feature type="domain" description="Glycosyl hydrolase family 63 C-terminal" evidence="17">
    <location>
        <begin position="331"/>
        <end position="834"/>
    </location>
</feature>
<dbReference type="FunFam" id="1.50.10.10:FF:000027">
    <property type="entry name" value="Probable mannosyl-oligosaccharide glucosidase"/>
    <property type="match status" value="1"/>
</dbReference>
<accession>A0A3N4L030</accession>
<evidence type="ECO:0000256" key="11">
    <source>
        <dbReference type="ARBA" id="ARBA00038888"/>
    </source>
</evidence>
<feature type="signal peptide" evidence="16">
    <location>
        <begin position="1"/>
        <end position="29"/>
    </location>
</feature>
<comment type="function">
    <text evidence="13">Cleaves the distal alpha 1,2-linked glucose residue from the Glc(3)Man(9)GlcNAc(2) oligosaccharide precursor.</text>
</comment>
<dbReference type="SUPFAM" id="SSF48208">
    <property type="entry name" value="Six-hairpin glycosidases"/>
    <property type="match status" value="1"/>
</dbReference>
<keyword evidence="5 13" id="KW-0256">Endoplasmic reticulum</keyword>
<dbReference type="InterPro" id="IPR004888">
    <property type="entry name" value="Glycoside_hydrolase_63"/>
</dbReference>
<evidence type="ECO:0000256" key="7">
    <source>
        <dbReference type="ARBA" id="ARBA00022989"/>
    </source>
</evidence>
<evidence type="ECO:0000256" key="4">
    <source>
        <dbReference type="ARBA" id="ARBA00022801"/>
    </source>
</evidence>
<evidence type="ECO:0000256" key="1">
    <source>
        <dbReference type="ARBA" id="ARBA00004648"/>
    </source>
</evidence>
<dbReference type="Pfam" id="PF03200">
    <property type="entry name" value="Glyco_hydro_63"/>
    <property type="match status" value="1"/>
</dbReference>
<keyword evidence="8" id="KW-0472">Membrane</keyword>
<comment type="similarity">
    <text evidence="2 13">Belongs to the glycosyl hydrolase 63 family.</text>
</comment>
<dbReference type="PANTHER" id="PTHR10412:SF11">
    <property type="entry name" value="MANNOSYL-OLIGOSACCHARIDE GLUCOSIDASE"/>
    <property type="match status" value="1"/>
</dbReference>
<dbReference type="GO" id="GO:0004573">
    <property type="term" value="F:Glc3Man9GlcNAc2 oligosaccharide glucosidase activity"/>
    <property type="evidence" value="ECO:0007669"/>
    <property type="project" value="UniProtKB-UniRule"/>
</dbReference>
<dbReference type="InterPro" id="IPR031335">
    <property type="entry name" value="Glyco_hydro_63_C"/>
</dbReference>
<name>A0A3N4L030_9PEZI</name>
<comment type="subcellular location">
    <subcellularLocation>
        <location evidence="1 13">Endoplasmic reticulum membrane</location>
        <topology evidence="1 13">Single-pass type II membrane protein</topology>
    </subcellularLocation>
</comment>
<dbReference type="Gene3D" id="1.50.10.10">
    <property type="match status" value="1"/>
</dbReference>
<evidence type="ECO:0000256" key="3">
    <source>
        <dbReference type="ARBA" id="ARBA00022692"/>
    </source>
</evidence>
<dbReference type="InterPro" id="IPR008928">
    <property type="entry name" value="6-hairpin_glycosidase_sf"/>
</dbReference>
<evidence type="ECO:0000256" key="15">
    <source>
        <dbReference type="SAM" id="MobiDB-lite"/>
    </source>
</evidence>
<evidence type="ECO:0000256" key="5">
    <source>
        <dbReference type="ARBA" id="ARBA00022824"/>
    </source>
</evidence>
<dbReference type="Pfam" id="PF16923">
    <property type="entry name" value="Glyco_hydro_63N"/>
    <property type="match status" value="1"/>
</dbReference>
<dbReference type="EMBL" id="ML119110">
    <property type="protein sequence ID" value="RPB16156.1"/>
    <property type="molecule type" value="Genomic_DNA"/>
</dbReference>
<feature type="domain" description="Glycosyl hydrolase family 63 N-terminal" evidence="18">
    <location>
        <begin position="54"/>
        <end position="291"/>
    </location>
</feature>
<organism evidence="19 20">
    <name type="scientific">Morchella conica CCBAS932</name>
    <dbReference type="NCBI Taxonomy" id="1392247"/>
    <lineage>
        <taxon>Eukaryota</taxon>
        <taxon>Fungi</taxon>
        <taxon>Dikarya</taxon>
        <taxon>Ascomycota</taxon>
        <taxon>Pezizomycotina</taxon>
        <taxon>Pezizomycetes</taxon>
        <taxon>Pezizales</taxon>
        <taxon>Morchellaceae</taxon>
        <taxon>Morchella</taxon>
    </lineage>
</organism>
<dbReference type="InterPro" id="IPR031631">
    <property type="entry name" value="Glyco_hydro_63N"/>
</dbReference>
<dbReference type="Gene3D" id="2.70.98.110">
    <property type="entry name" value="Glycosyl hydrolase family 63, N-terminal domain"/>
    <property type="match status" value="1"/>
</dbReference>
<dbReference type="FunFam" id="2.70.98.110:FF:000003">
    <property type="entry name" value="Probable mannosyl-oligosaccharide glucosidase"/>
    <property type="match status" value="1"/>
</dbReference>
<evidence type="ECO:0000256" key="9">
    <source>
        <dbReference type="ARBA" id="ARBA00023180"/>
    </source>
</evidence>
<keyword evidence="6" id="KW-0735">Signal-anchor</keyword>
<evidence type="ECO:0000256" key="10">
    <source>
        <dbReference type="ARBA" id="ARBA00023295"/>
    </source>
</evidence>
<dbReference type="STRING" id="1392247.A0A3N4L030"/>
<evidence type="ECO:0000259" key="17">
    <source>
        <dbReference type="Pfam" id="PF03200"/>
    </source>
</evidence>
<evidence type="ECO:0000256" key="2">
    <source>
        <dbReference type="ARBA" id="ARBA00010833"/>
    </source>
</evidence>
<dbReference type="InterPro" id="IPR038518">
    <property type="entry name" value="Glyco_hydro_63N_sf"/>
</dbReference>
<comment type="pathway">
    <text evidence="14">Glycan metabolism; N-glycan degradation.</text>
</comment>
<keyword evidence="16" id="KW-0732">Signal</keyword>
<keyword evidence="10 13" id="KW-0326">Glycosidase</keyword>
<feature type="compositionally biased region" description="Basic and acidic residues" evidence="15">
    <location>
        <begin position="909"/>
        <end position="924"/>
    </location>
</feature>
<evidence type="ECO:0000259" key="18">
    <source>
        <dbReference type="Pfam" id="PF16923"/>
    </source>
</evidence>
<evidence type="ECO:0000256" key="16">
    <source>
        <dbReference type="SAM" id="SignalP"/>
    </source>
</evidence>
<proteinExistence type="inferred from homology"/>
<keyword evidence="20" id="KW-1185">Reference proteome</keyword>
<protein>
    <recommendedName>
        <fullName evidence="11 13">Mannosyl-oligosaccharide glucosidase</fullName>
        <ecNumber evidence="11 13">3.2.1.106</ecNumber>
    </recommendedName>
    <alternativeName>
        <fullName evidence="14">Glucosidase I</fullName>
    </alternativeName>
</protein>
<sequence>MAILSPRLAMLQLFFFAVLSALFTTTTNARDTTSSSEDGGWILVNEISRASNQSLLWGPYRPNLYFGVKPRIPNSLIAGLMWSRVDDFKSIQNSFRHACEQGDNMAGYGWEEYDVRTGGNQVIRDQGNMIDIQTQFVKVEGGEHETYTGGIILGGHWGVRISGTPREDAPADLKTALWFYVGLEGFGSVSLVNEPDGSGLEGAVQLEGSIPRLGNFRIDVTSGPETNKAPRVIHPAYWAEKPLDRTLYHSVQVPEDQVWNAKEFLFVALRDNIVDLQERYGKENHPPPCQTFTVKNKFGPGNLHYIQKVFEGAFEFDVLYTSASALEPMSSEILTETIKSVSSSFPERFEKIFPREAPFDKSKYTKFAHSLFSNLLGGIGYFHGTSVVDRTYANEYVEENEGFWEEAAEAQRRPGAAKLEGPTELFSSIPSRPFFPRGFLWDEGFHLIPISDWDMDLTLEIVKSWLSLVDEDGWIGREQILGDEARTKVPVEFQTQYPHYANPPTLFFILTKFIDKLEGFQSPVDEMLSQESFGNMFSSADLPTAHLKNSEAALQYLRSIYPQLRRHYFWYRKTQSGDIRTWDREAYSMKEGYRWRGRTPEHCLTSGLDDYPRARPPHTGELHVDLLSWVGMMTRCIKRIAVKIGEAEDAAEFDEFDYAITRNVDDLHWSDKHGTYCDATIDDYDESVHVCHKGYISIFPFLVGLMDKDSEKLGKVLDLIEDPEHIWSEHGLRSLSKSDEYFGAGENYWKGPVWININYLAIQRLQEYGSVSGPHQAQAARIYTRLRKNVVENVYREWETTGYAWEQYDSETGKGQRTAHFLGWTSLVVKIMNMPEHVAITPTPGVTPDVTPDVTADADADPESASPEKTSSEGSSDATSGADPEGTPGVIAHADLEDTSNADPEVTLDDNRDSSHDSNIRDEL</sequence>
<evidence type="ECO:0000313" key="20">
    <source>
        <dbReference type="Proteomes" id="UP000277580"/>
    </source>
</evidence>
<dbReference type="GO" id="GO:0009311">
    <property type="term" value="P:oligosaccharide metabolic process"/>
    <property type="evidence" value="ECO:0007669"/>
    <property type="project" value="UniProtKB-UniRule"/>
</dbReference>
<dbReference type="PANTHER" id="PTHR10412">
    <property type="entry name" value="MANNOSYL-OLIGOSACCHARIDE GLUCOSIDASE"/>
    <property type="match status" value="1"/>
</dbReference>
<keyword evidence="9 14" id="KW-0325">Glycoprotein</keyword>
<dbReference type="InParanoid" id="A0A3N4L030"/>
<evidence type="ECO:0000256" key="14">
    <source>
        <dbReference type="RuleBase" id="RU369107"/>
    </source>
</evidence>
<comment type="catalytic activity">
    <reaction evidence="12 13">
        <text>N(4)-(alpha-D-Glc-(1-&gt;2)-alpha-D-Glc-(1-&gt;3)-alpha-D-Glc-(1-&gt;3)-alpha-D-Man-(1-&gt;2)-alpha-D-Man-(1-&gt;2)-alpha-D-Man-(1-&gt;3)-[alpha-D-Man-(1-&gt;2)-alpha-D-Man-(1-&gt;3)-[alpha-D-Man-(1-&gt;2)-alpha-D-Man-(1-&gt;6)]-alpha-D-Man-(1-&gt;6)]-beta-D-Man-(1-&gt;4)-beta-D-GlcNAc-(1-&gt;4)-beta-D-GlcNAc)-L-asparaginyl-[protein] + H2O = N(4)-(alpha-D-Glc-(1-&gt;3)-alpha-D-Glc-(1-&gt;3)-alpha-D-Man-(1-&gt;2)-alpha-D-Man-(1-&gt;2)-alpha-D-Man-(1-&gt;3)-[alpha-D-Man-(1-&gt;2)-alpha-D-Man-(1-&gt;3)-[alpha-D-Man-(1-&gt;2)-alpha-D-Man-(1-&gt;6)]-alpha-D-Man-(1-&gt;6)]-beta-D-Man-(1-&gt;4)-beta-D-GlcNAc-(1-&gt;4)-beta-D-GlcNAc)-L-asparaginyl-[protein] + beta-D-glucose</text>
        <dbReference type="Rhea" id="RHEA:55988"/>
        <dbReference type="Rhea" id="RHEA-COMP:12806"/>
        <dbReference type="Rhea" id="RHEA-COMP:14355"/>
        <dbReference type="ChEBI" id="CHEBI:15377"/>
        <dbReference type="ChEBI" id="CHEBI:15903"/>
        <dbReference type="ChEBI" id="CHEBI:59082"/>
        <dbReference type="ChEBI" id="CHEBI:132537"/>
        <dbReference type="EC" id="3.2.1.106"/>
    </reaction>
</comment>
<dbReference type="Proteomes" id="UP000277580">
    <property type="component" value="Unassembled WGS sequence"/>
</dbReference>
<evidence type="ECO:0000256" key="12">
    <source>
        <dbReference type="ARBA" id="ARBA00052431"/>
    </source>
</evidence>
<keyword evidence="3" id="KW-0812">Transmembrane</keyword>
<dbReference type="InterPro" id="IPR012341">
    <property type="entry name" value="6hp_glycosidase-like_sf"/>
</dbReference>
<evidence type="ECO:0000256" key="6">
    <source>
        <dbReference type="ARBA" id="ARBA00022968"/>
    </source>
</evidence>
<feature type="chain" id="PRO_5017932407" description="Mannosyl-oligosaccharide glucosidase" evidence="16">
    <location>
        <begin position="30"/>
        <end position="924"/>
    </location>
</feature>
<gene>
    <name evidence="19" type="ORF">P167DRAFT_481419</name>
</gene>
<reference evidence="19 20" key="1">
    <citation type="journal article" date="2018" name="Nat. Ecol. Evol.">
        <title>Pezizomycetes genomes reveal the molecular basis of ectomycorrhizal truffle lifestyle.</title>
        <authorList>
            <person name="Murat C."/>
            <person name="Payen T."/>
            <person name="Noel B."/>
            <person name="Kuo A."/>
            <person name="Morin E."/>
            <person name="Chen J."/>
            <person name="Kohler A."/>
            <person name="Krizsan K."/>
            <person name="Balestrini R."/>
            <person name="Da Silva C."/>
            <person name="Montanini B."/>
            <person name="Hainaut M."/>
            <person name="Levati E."/>
            <person name="Barry K.W."/>
            <person name="Belfiori B."/>
            <person name="Cichocki N."/>
            <person name="Clum A."/>
            <person name="Dockter R.B."/>
            <person name="Fauchery L."/>
            <person name="Guy J."/>
            <person name="Iotti M."/>
            <person name="Le Tacon F."/>
            <person name="Lindquist E.A."/>
            <person name="Lipzen A."/>
            <person name="Malagnac F."/>
            <person name="Mello A."/>
            <person name="Molinier V."/>
            <person name="Miyauchi S."/>
            <person name="Poulain J."/>
            <person name="Riccioni C."/>
            <person name="Rubini A."/>
            <person name="Sitrit Y."/>
            <person name="Splivallo R."/>
            <person name="Traeger S."/>
            <person name="Wang M."/>
            <person name="Zifcakova L."/>
            <person name="Wipf D."/>
            <person name="Zambonelli A."/>
            <person name="Paolocci F."/>
            <person name="Nowrousian M."/>
            <person name="Ottonello S."/>
            <person name="Baldrian P."/>
            <person name="Spatafora J.W."/>
            <person name="Henrissat B."/>
            <person name="Nagy L.G."/>
            <person name="Aury J.M."/>
            <person name="Wincker P."/>
            <person name="Grigoriev I.V."/>
            <person name="Bonfante P."/>
            <person name="Martin F.M."/>
        </authorList>
    </citation>
    <scope>NUCLEOTIDE SEQUENCE [LARGE SCALE GENOMIC DNA]</scope>
    <source>
        <strain evidence="19 20">CCBAS932</strain>
    </source>
</reference>
<dbReference type="GO" id="GO:0006487">
    <property type="term" value="P:protein N-linked glycosylation"/>
    <property type="evidence" value="ECO:0007669"/>
    <property type="project" value="UniProtKB-UniRule"/>
</dbReference>
<feature type="region of interest" description="Disordered" evidence="15">
    <location>
        <begin position="840"/>
        <end position="924"/>
    </location>
</feature>
<keyword evidence="4 13" id="KW-0378">Hydrolase</keyword>